<dbReference type="Proteomes" id="UP000008221">
    <property type="component" value="Chromosome"/>
</dbReference>
<dbReference type="EMBL" id="CP000481">
    <property type="protein sequence ID" value="ABK51850.1"/>
    <property type="molecule type" value="Genomic_DNA"/>
</dbReference>
<dbReference type="AlphaFoldDB" id="A0LQZ0"/>
<dbReference type="eggNOG" id="ENOG502ZPF0">
    <property type="taxonomic scope" value="Bacteria"/>
</dbReference>
<dbReference type="STRING" id="351607.Acel_0074"/>
<accession>A0LQZ0</accession>
<name>A0LQZ0_ACIC1</name>
<proteinExistence type="predicted"/>
<evidence type="ECO:0000259" key="1">
    <source>
        <dbReference type="Pfam" id="PF19575"/>
    </source>
</evidence>
<dbReference type="SUPFAM" id="SSF88659">
    <property type="entry name" value="Sigma3 and sigma4 domains of RNA polymerase sigma factors"/>
    <property type="match status" value="1"/>
</dbReference>
<sequence length="118" mass="13468">MAGSTPRTWALCCGKPCGLREFSSHDRREDVAINGVPCHYAGMEHIPFLRRGQRLSGRERLDVGYYLLQRYRDGKSIREICRETGYSIGRVRRLLIDAGVQFRRRGGARRRPATETGS</sequence>
<organism evidence="2 3">
    <name type="scientific">Acidothermus cellulolyticus (strain ATCC 43068 / DSM 8971 / 11B)</name>
    <dbReference type="NCBI Taxonomy" id="351607"/>
    <lineage>
        <taxon>Bacteria</taxon>
        <taxon>Bacillati</taxon>
        <taxon>Actinomycetota</taxon>
        <taxon>Actinomycetes</taxon>
        <taxon>Acidothermales</taxon>
        <taxon>Acidothermaceae</taxon>
        <taxon>Acidothermus</taxon>
    </lineage>
</organism>
<evidence type="ECO:0000313" key="2">
    <source>
        <dbReference type="EMBL" id="ABK51850.1"/>
    </source>
</evidence>
<dbReference type="KEGG" id="ace:Acel_0074"/>
<reference evidence="2 3" key="1">
    <citation type="journal article" date="2009" name="Genome Res.">
        <title>Complete genome of the cellulolytic thermophile Acidothermus cellulolyticus 11B provides insights into its ecophysiological and evolutionary adaptations.</title>
        <authorList>
            <person name="Barabote R.D."/>
            <person name="Xie G."/>
            <person name="Leu D.H."/>
            <person name="Normand P."/>
            <person name="Necsulea A."/>
            <person name="Daubin V."/>
            <person name="Medigue C."/>
            <person name="Adney W.S."/>
            <person name="Xu X.C."/>
            <person name="Lapidus A."/>
            <person name="Parales R.E."/>
            <person name="Detter C."/>
            <person name="Pujic P."/>
            <person name="Bruce D."/>
            <person name="Lavire C."/>
            <person name="Challacombe J.F."/>
            <person name="Brettin T.S."/>
            <person name="Berry A.M."/>
        </authorList>
    </citation>
    <scope>NUCLEOTIDE SEQUENCE [LARGE SCALE GENOMIC DNA]</scope>
    <source>
        <strain evidence="3">ATCC 43068 / DSM 8971 / 11B</strain>
    </source>
</reference>
<dbReference type="HOGENOM" id="CLU_2067993_0_0_11"/>
<dbReference type="InParanoid" id="A0LQZ0"/>
<dbReference type="Pfam" id="PF19575">
    <property type="entry name" value="HTH_58"/>
    <property type="match status" value="1"/>
</dbReference>
<dbReference type="Gene3D" id="1.10.10.60">
    <property type="entry name" value="Homeodomain-like"/>
    <property type="match status" value="1"/>
</dbReference>
<dbReference type="InterPro" id="IPR045745">
    <property type="entry name" value="HTH_58_Actinobacteria-type"/>
</dbReference>
<dbReference type="InterPro" id="IPR013324">
    <property type="entry name" value="RNA_pol_sigma_r3/r4-like"/>
</dbReference>
<keyword evidence="3" id="KW-1185">Reference proteome</keyword>
<feature type="domain" description="Helix-turn-helix" evidence="1">
    <location>
        <begin position="49"/>
        <end position="110"/>
    </location>
</feature>
<gene>
    <name evidence="2" type="ordered locus">Acel_0074</name>
</gene>
<protein>
    <recommendedName>
        <fullName evidence="1">Helix-turn-helix domain-containing protein</fullName>
    </recommendedName>
</protein>
<evidence type="ECO:0000313" key="3">
    <source>
        <dbReference type="Proteomes" id="UP000008221"/>
    </source>
</evidence>